<keyword evidence="2" id="KW-0472">Membrane</keyword>
<evidence type="ECO:0000259" key="3">
    <source>
        <dbReference type="PROSITE" id="PS50006"/>
    </source>
</evidence>
<evidence type="ECO:0000256" key="2">
    <source>
        <dbReference type="SAM" id="Phobius"/>
    </source>
</evidence>
<reference evidence="4 5" key="1">
    <citation type="submission" date="2019-09" db="EMBL/GenBank/DDBJ databases">
        <authorList>
            <consortium name="DOE Joint Genome Institute"/>
            <person name="Mondo S.J."/>
            <person name="Navarro-Mendoza M.I."/>
            <person name="Perez-Arques C."/>
            <person name="Panchal S."/>
            <person name="Nicolas F.E."/>
            <person name="Ganguly P."/>
            <person name="Pangilinan J."/>
            <person name="Grigoriev I."/>
            <person name="Heitman J."/>
            <person name="Sanya K."/>
            <person name="Garre V."/>
        </authorList>
    </citation>
    <scope>NUCLEOTIDE SEQUENCE [LARGE SCALE GENOMIC DNA]</scope>
    <source>
        <strain evidence="4 5">MU402</strain>
    </source>
</reference>
<keyword evidence="2" id="KW-1133">Transmembrane helix</keyword>
<dbReference type="PANTHER" id="PTHR15715">
    <property type="entry name" value="CENTROSOMAL PROTEIN OF 170 KDA"/>
    <property type="match status" value="1"/>
</dbReference>
<dbReference type="Proteomes" id="UP000469890">
    <property type="component" value="Unassembled WGS sequence"/>
</dbReference>
<proteinExistence type="predicted"/>
<accession>A0A8H4BPX1</accession>
<dbReference type="SMART" id="SM00240">
    <property type="entry name" value="FHA"/>
    <property type="match status" value="1"/>
</dbReference>
<protein>
    <recommendedName>
        <fullName evidence="3">FHA domain-containing protein</fullName>
    </recommendedName>
</protein>
<feature type="transmembrane region" description="Helical" evidence="2">
    <location>
        <begin position="396"/>
        <end position="415"/>
    </location>
</feature>
<dbReference type="EMBL" id="JAAECE010000001">
    <property type="protein sequence ID" value="KAF1806380.1"/>
    <property type="molecule type" value="Genomic_DNA"/>
</dbReference>
<dbReference type="AlphaFoldDB" id="A0A8H4BPX1"/>
<dbReference type="GO" id="GO:0005737">
    <property type="term" value="C:cytoplasm"/>
    <property type="evidence" value="ECO:0007669"/>
    <property type="project" value="TreeGrafter"/>
</dbReference>
<dbReference type="SUPFAM" id="SSF49879">
    <property type="entry name" value="SMAD/FHA domain"/>
    <property type="match status" value="1"/>
</dbReference>
<organism evidence="4 5">
    <name type="scientific">Mucor circinelloides f. lusitanicus</name>
    <name type="common">Mucor racemosus var. lusitanicus</name>
    <dbReference type="NCBI Taxonomy" id="29924"/>
    <lineage>
        <taxon>Eukaryota</taxon>
        <taxon>Fungi</taxon>
        <taxon>Fungi incertae sedis</taxon>
        <taxon>Mucoromycota</taxon>
        <taxon>Mucoromycotina</taxon>
        <taxon>Mucoromycetes</taxon>
        <taxon>Mucorales</taxon>
        <taxon>Mucorineae</taxon>
        <taxon>Mucoraceae</taxon>
        <taxon>Mucor</taxon>
    </lineage>
</organism>
<evidence type="ECO:0000313" key="4">
    <source>
        <dbReference type="EMBL" id="KAF1806380.1"/>
    </source>
</evidence>
<dbReference type="PROSITE" id="PS50006">
    <property type="entry name" value="FHA_DOMAIN"/>
    <property type="match status" value="1"/>
</dbReference>
<name>A0A8H4BPX1_MUCCL</name>
<keyword evidence="2" id="KW-0812">Transmembrane</keyword>
<dbReference type="InterPro" id="IPR051176">
    <property type="entry name" value="Cent_Immune-Sig_Mod"/>
</dbReference>
<feature type="domain" description="FHA" evidence="3">
    <location>
        <begin position="60"/>
        <end position="116"/>
    </location>
</feature>
<keyword evidence="1" id="KW-0175">Coiled coil</keyword>
<sequence length="416" mass="46018">MTESSTVMPVHDETVKLSKSKGAHHMSTIQKRGSIFTVILKPHNTAFQTRTLELKEKVKIRIGRQTSSKTAPTAFNGYFDSKVLSRQHAEIWCDKTKVYVKDVKSSNGTFVNEERLSNEGEESEPRELHDKDEIEFGIDILNDHGAIMYHKVSCSVHIFPVPLSQVDDGIIKELSNSHHVQVYPDPHSLVRKSSTSSISTLSSIGSDMTNGSSSTIAAMASGGVSSTAGANTGGTGGAAGASASAAAGKRSKKLESVLAKLQSEIEKSRHVENELKTIKDTVTDLDKVFSEDRLRKNDELQAQLSQAEATIKSYDEKWKYQNQAMQTAKHELHRFEKELSSSRSERDMLKQQLLAERQKVKGLEQRLEELSRQQAKKPTSATPIFSFLDAIQIKSIQILFAVLIGVISTLIYVLCN</sequence>
<dbReference type="InterPro" id="IPR008984">
    <property type="entry name" value="SMAD_FHA_dom_sf"/>
</dbReference>
<dbReference type="Pfam" id="PF00498">
    <property type="entry name" value="FHA"/>
    <property type="match status" value="1"/>
</dbReference>
<dbReference type="PANTHER" id="PTHR15715:SF37">
    <property type="entry name" value="LD47843P"/>
    <property type="match status" value="1"/>
</dbReference>
<dbReference type="InterPro" id="IPR000253">
    <property type="entry name" value="FHA_dom"/>
</dbReference>
<gene>
    <name evidence="4" type="ORF">FB192DRAFT_1350203</name>
</gene>
<comment type="caution">
    <text evidence="4">The sequence shown here is derived from an EMBL/GenBank/DDBJ whole genome shotgun (WGS) entry which is preliminary data.</text>
</comment>
<evidence type="ECO:0000313" key="5">
    <source>
        <dbReference type="Proteomes" id="UP000469890"/>
    </source>
</evidence>
<evidence type="ECO:0000256" key="1">
    <source>
        <dbReference type="SAM" id="Coils"/>
    </source>
</evidence>
<feature type="coiled-coil region" evidence="1">
    <location>
        <begin position="251"/>
        <end position="373"/>
    </location>
</feature>
<dbReference type="Gene3D" id="2.60.200.20">
    <property type="match status" value="1"/>
</dbReference>